<keyword evidence="4" id="KW-1185">Reference proteome</keyword>
<dbReference type="SUPFAM" id="SSF54106">
    <property type="entry name" value="LysM domain"/>
    <property type="match status" value="1"/>
</dbReference>
<dbReference type="STRING" id="1286106.MPL1_00757"/>
<organism evidence="3 4">
    <name type="scientific">Methylophaga lonarensis MPL</name>
    <dbReference type="NCBI Taxonomy" id="1286106"/>
    <lineage>
        <taxon>Bacteria</taxon>
        <taxon>Pseudomonadati</taxon>
        <taxon>Pseudomonadota</taxon>
        <taxon>Gammaproteobacteria</taxon>
        <taxon>Thiotrichales</taxon>
        <taxon>Piscirickettsiaceae</taxon>
        <taxon>Methylophaga</taxon>
    </lineage>
</organism>
<proteinExistence type="predicted"/>
<dbReference type="SMART" id="SM00257">
    <property type="entry name" value="LysM"/>
    <property type="match status" value="1"/>
</dbReference>
<accession>M7NZF7</accession>
<dbReference type="Gene3D" id="3.10.350.10">
    <property type="entry name" value="LysM domain"/>
    <property type="match status" value="1"/>
</dbReference>
<feature type="domain" description="LysM" evidence="2">
    <location>
        <begin position="31"/>
        <end position="79"/>
    </location>
</feature>
<comment type="caution">
    <text evidence="3">The sequence shown here is derived from an EMBL/GenBank/DDBJ whole genome shotgun (WGS) entry which is preliminary data.</text>
</comment>
<dbReference type="eggNOG" id="COG1652">
    <property type="taxonomic scope" value="Bacteria"/>
</dbReference>
<dbReference type="PANTHER" id="PTHR34700">
    <property type="entry name" value="POTASSIUM BINDING PROTEIN KBP"/>
    <property type="match status" value="1"/>
</dbReference>
<dbReference type="RefSeq" id="WP_009725219.1">
    <property type="nucleotide sequence ID" value="NZ_APHR01000004.1"/>
</dbReference>
<sequence>MIRRLCLSLLLLTLSFPLIANNVELNPNHPERYVVQKGDTLWDISGKFLKHPWHWPDIWSANPQVENPHLIYPGDELTLVWRDGRPVLELSRGLPAYRMSPQVRDITPEAAIPAIPLSLIGPFLSKPRVVGEELVELAPYVVATADERIVTGAGDTIYARGTDAYDSEMFSIFRPGDAYKDPDTGELLGYEAIYAGEGAVTRAGDPSTLQLVKTTREVMVGDRLLEADDDSFDLTFFPRRPEQDISGSIISVVDGVSQIGQYQIIVLNRGAREGLETGHVFSVYKRGETIRDTVSQERNAMVTLPEEHAGIAMVFRVFEKVSYAIVMKASTAINIHDTIRSVDL</sequence>
<dbReference type="InterPro" id="IPR052196">
    <property type="entry name" value="Bact_Kbp"/>
</dbReference>
<dbReference type="OrthoDB" id="9765158at2"/>
<dbReference type="PANTHER" id="PTHR34700:SF4">
    <property type="entry name" value="PHAGE-LIKE ELEMENT PBSX PROTEIN XKDP"/>
    <property type="match status" value="1"/>
</dbReference>
<protein>
    <recommendedName>
        <fullName evidence="2">LysM domain-containing protein</fullName>
    </recommendedName>
</protein>
<evidence type="ECO:0000256" key="1">
    <source>
        <dbReference type="SAM" id="SignalP"/>
    </source>
</evidence>
<reference evidence="3 4" key="1">
    <citation type="journal article" date="2013" name="Genome Announc.">
        <title>Draft Genome Sequence of Methylophaga lonarensis MPLT, a Haloalkaliphilic (Non-Methane-Utilizing) Methylotroph.</title>
        <authorList>
            <person name="Shetty S.A."/>
            <person name="Marathe N.P."/>
            <person name="Munot H."/>
            <person name="Antony C.P."/>
            <person name="Dhotre D.P."/>
            <person name="Murrell J.C."/>
            <person name="Shouche Y.S."/>
        </authorList>
    </citation>
    <scope>NUCLEOTIDE SEQUENCE [LARGE SCALE GENOMIC DNA]</scope>
    <source>
        <strain evidence="3 4">MPL</strain>
    </source>
</reference>
<dbReference type="AlphaFoldDB" id="M7NZF7"/>
<dbReference type="Proteomes" id="UP000012019">
    <property type="component" value="Unassembled WGS sequence"/>
</dbReference>
<feature type="chain" id="PRO_5004082498" description="LysM domain-containing protein" evidence="1">
    <location>
        <begin position="21"/>
        <end position="344"/>
    </location>
</feature>
<dbReference type="PATRIC" id="fig|1286106.3.peg.150"/>
<dbReference type="PROSITE" id="PS51782">
    <property type="entry name" value="LYSM"/>
    <property type="match status" value="1"/>
</dbReference>
<feature type="signal peptide" evidence="1">
    <location>
        <begin position="1"/>
        <end position="20"/>
    </location>
</feature>
<dbReference type="InterPro" id="IPR018392">
    <property type="entry name" value="LysM"/>
</dbReference>
<evidence type="ECO:0000313" key="3">
    <source>
        <dbReference type="EMBL" id="EMR14213.1"/>
    </source>
</evidence>
<dbReference type="Pfam" id="PF01476">
    <property type="entry name" value="LysM"/>
    <property type="match status" value="1"/>
</dbReference>
<keyword evidence="1" id="KW-0732">Signal</keyword>
<dbReference type="EMBL" id="APHR01000004">
    <property type="protein sequence ID" value="EMR14213.1"/>
    <property type="molecule type" value="Genomic_DNA"/>
</dbReference>
<evidence type="ECO:0000259" key="2">
    <source>
        <dbReference type="PROSITE" id="PS51782"/>
    </source>
</evidence>
<dbReference type="CDD" id="cd00118">
    <property type="entry name" value="LysM"/>
    <property type="match status" value="1"/>
</dbReference>
<name>M7NZF7_9GAMM</name>
<evidence type="ECO:0000313" key="4">
    <source>
        <dbReference type="Proteomes" id="UP000012019"/>
    </source>
</evidence>
<gene>
    <name evidence="3" type="ORF">MPL1_00757</name>
</gene>
<dbReference type="InterPro" id="IPR036779">
    <property type="entry name" value="LysM_dom_sf"/>
</dbReference>